<evidence type="ECO:0000256" key="2">
    <source>
        <dbReference type="SAM" id="Phobius"/>
    </source>
</evidence>
<keyword evidence="2" id="KW-0812">Transmembrane</keyword>
<protein>
    <submittedName>
        <fullName evidence="3">Uncharacterized protein</fullName>
    </submittedName>
</protein>
<feature type="region of interest" description="Disordered" evidence="1">
    <location>
        <begin position="1"/>
        <end position="139"/>
    </location>
</feature>
<name>A0A5C3QSE7_9AGAR</name>
<proteinExistence type="predicted"/>
<feature type="compositionally biased region" description="Polar residues" evidence="1">
    <location>
        <begin position="47"/>
        <end position="64"/>
    </location>
</feature>
<dbReference type="EMBL" id="ML178825">
    <property type="protein sequence ID" value="TFL01284.1"/>
    <property type="molecule type" value="Genomic_DNA"/>
</dbReference>
<keyword evidence="2" id="KW-0472">Membrane</keyword>
<dbReference type="AlphaFoldDB" id="A0A5C3QSE7"/>
<dbReference type="STRING" id="1884261.A0A5C3QSE7"/>
<keyword evidence="4" id="KW-1185">Reference proteome</keyword>
<dbReference type="Proteomes" id="UP000305067">
    <property type="component" value="Unassembled WGS sequence"/>
</dbReference>
<evidence type="ECO:0000256" key="1">
    <source>
        <dbReference type="SAM" id="MobiDB-lite"/>
    </source>
</evidence>
<feature type="compositionally biased region" description="Basic and acidic residues" evidence="1">
    <location>
        <begin position="110"/>
        <end position="124"/>
    </location>
</feature>
<accession>A0A5C3QSE7</accession>
<feature type="transmembrane region" description="Helical" evidence="2">
    <location>
        <begin position="250"/>
        <end position="270"/>
    </location>
</feature>
<gene>
    <name evidence="3" type="ORF">BDV98DRAFT_567839</name>
</gene>
<reference evidence="3 4" key="1">
    <citation type="journal article" date="2019" name="Nat. Ecol. Evol.">
        <title>Megaphylogeny resolves global patterns of mushroom evolution.</title>
        <authorList>
            <person name="Varga T."/>
            <person name="Krizsan K."/>
            <person name="Foldi C."/>
            <person name="Dima B."/>
            <person name="Sanchez-Garcia M."/>
            <person name="Sanchez-Ramirez S."/>
            <person name="Szollosi G.J."/>
            <person name="Szarkandi J.G."/>
            <person name="Papp V."/>
            <person name="Albert L."/>
            <person name="Andreopoulos W."/>
            <person name="Angelini C."/>
            <person name="Antonin V."/>
            <person name="Barry K.W."/>
            <person name="Bougher N.L."/>
            <person name="Buchanan P."/>
            <person name="Buyck B."/>
            <person name="Bense V."/>
            <person name="Catcheside P."/>
            <person name="Chovatia M."/>
            <person name="Cooper J."/>
            <person name="Damon W."/>
            <person name="Desjardin D."/>
            <person name="Finy P."/>
            <person name="Geml J."/>
            <person name="Haridas S."/>
            <person name="Hughes K."/>
            <person name="Justo A."/>
            <person name="Karasinski D."/>
            <person name="Kautmanova I."/>
            <person name="Kiss B."/>
            <person name="Kocsube S."/>
            <person name="Kotiranta H."/>
            <person name="LaButti K.M."/>
            <person name="Lechner B.E."/>
            <person name="Liimatainen K."/>
            <person name="Lipzen A."/>
            <person name="Lukacs Z."/>
            <person name="Mihaltcheva S."/>
            <person name="Morgado L.N."/>
            <person name="Niskanen T."/>
            <person name="Noordeloos M.E."/>
            <person name="Ohm R.A."/>
            <person name="Ortiz-Santana B."/>
            <person name="Ovrebo C."/>
            <person name="Racz N."/>
            <person name="Riley R."/>
            <person name="Savchenko A."/>
            <person name="Shiryaev A."/>
            <person name="Soop K."/>
            <person name="Spirin V."/>
            <person name="Szebenyi C."/>
            <person name="Tomsovsky M."/>
            <person name="Tulloss R.E."/>
            <person name="Uehling J."/>
            <person name="Grigoriev I.V."/>
            <person name="Vagvolgyi C."/>
            <person name="Papp T."/>
            <person name="Martin F.M."/>
            <person name="Miettinen O."/>
            <person name="Hibbett D.S."/>
            <person name="Nagy L.G."/>
        </authorList>
    </citation>
    <scope>NUCLEOTIDE SEQUENCE [LARGE SCALE GENOMIC DNA]</scope>
    <source>
        <strain evidence="3 4">CBS 309.79</strain>
    </source>
</reference>
<organism evidence="3 4">
    <name type="scientific">Pterulicium gracile</name>
    <dbReference type="NCBI Taxonomy" id="1884261"/>
    <lineage>
        <taxon>Eukaryota</taxon>
        <taxon>Fungi</taxon>
        <taxon>Dikarya</taxon>
        <taxon>Basidiomycota</taxon>
        <taxon>Agaricomycotina</taxon>
        <taxon>Agaricomycetes</taxon>
        <taxon>Agaricomycetidae</taxon>
        <taxon>Agaricales</taxon>
        <taxon>Pleurotineae</taxon>
        <taxon>Pterulaceae</taxon>
        <taxon>Pterulicium</taxon>
    </lineage>
</organism>
<feature type="region of interest" description="Disordered" evidence="1">
    <location>
        <begin position="170"/>
        <end position="189"/>
    </location>
</feature>
<keyword evidence="2" id="KW-1133">Transmembrane helix</keyword>
<evidence type="ECO:0000313" key="4">
    <source>
        <dbReference type="Proteomes" id="UP000305067"/>
    </source>
</evidence>
<sequence>MDQDRRKSTVSSFYGAGNGGGSGHGRKSSQDALNADFPPSPSHHATDFTQPQRPSMDPTRNSFYDSPLAAGGRFDSHPPGVENRHSVAPYGHAATNSQSAGYNRGSFFHTGREEPLRGGDEDSSLHSPGKPGGGGEEPWDVYADFNNAGPRYSTGTFGGFGKDAGAYQQLPPGAGTPGSKVDYDESERGDAGVEMVTVPALGAEWGKDEMKAMTQRGKNQAKAEKRRDKVKRFWRGDEGICGVQWLRRKVIVIGCFVLIIVMAVLLAFTLPRIPTFAFNADTPLVPATGSFNDSIPTQFSTAPANFSFAAQASIQVNTQSNFLPLTFNHLRAEVFDLGTNRQVGKGEWDGTVPAKAFTDLMIPLNFTYAAQNNSDQTWKNWHDSCKNRGTYTDNRRPVIKFRLLLHMGIAGLIGDRTTATEVSNADCPFELSLNAS</sequence>
<dbReference type="OrthoDB" id="5582002at2759"/>
<evidence type="ECO:0000313" key="3">
    <source>
        <dbReference type="EMBL" id="TFL01284.1"/>
    </source>
</evidence>